<comment type="caution">
    <text evidence="1">The sequence shown here is derived from an EMBL/GenBank/DDBJ whole genome shotgun (WGS) entry which is preliminary data.</text>
</comment>
<dbReference type="Proteomes" id="UP001201449">
    <property type="component" value="Unassembled WGS sequence"/>
</dbReference>
<accession>A0ABS9BUN3</accession>
<gene>
    <name evidence="1" type="ORF">L0U89_09665</name>
</gene>
<protein>
    <submittedName>
        <fullName evidence="1">Uncharacterized protein</fullName>
    </submittedName>
</protein>
<dbReference type="EMBL" id="JAKEVZ010000006">
    <property type="protein sequence ID" value="MCF1751336.1"/>
    <property type="molecule type" value="Genomic_DNA"/>
</dbReference>
<evidence type="ECO:0000313" key="1">
    <source>
        <dbReference type="EMBL" id="MCF1751336.1"/>
    </source>
</evidence>
<dbReference type="RefSeq" id="WP_234861326.1">
    <property type="nucleotide sequence ID" value="NZ_JAKEVZ010000006.1"/>
</dbReference>
<evidence type="ECO:0000313" key="2">
    <source>
        <dbReference type="Proteomes" id="UP001201449"/>
    </source>
</evidence>
<organism evidence="1 2">
    <name type="scientific">Mariniradius sediminis</name>
    <dbReference type="NCBI Taxonomy" id="2909237"/>
    <lineage>
        <taxon>Bacteria</taxon>
        <taxon>Pseudomonadati</taxon>
        <taxon>Bacteroidota</taxon>
        <taxon>Cytophagia</taxon>
        <taxon>Cytophagales</taxon>
        <taxon>Cyclobacteriaceae</taxon>
        <taxon>Mariniradius</taxon>
    </lineage>
</organism>
<sequence length="137" mass="15378">MSPGFDKNAGLLLGETNSKMSIQGKLLVSKPTTVPSEVIFKVKISVRDTKIYFKSTDVRVFLTGRELNSVKEIGLATNNLHTTHLPQNREIEFKVFASIPKSEVNDFKQVDKISLRLPPILAGDEELDFGDIEFELR</sequence>
<name>A0ABS9BUN3_9BACT</name>
<reference evidence="1 2" key="1">
    <citation type="submission" date="2022-01" db="EMBL/GenBank/DDBJ databases">
        <title>Mariniradius saccharolyticus sp. nov., isolated from sediment of a river.</title>
        <authorList>
            <person name="Liu H."/>
        </authorList>
    </citation>
    <scope>NUCLEOTIDE SEQUENCE [LARGE SCALE GENOMIC DNA]</scope>
    <source>
        <strain evidence="1 2">RY-2</strain>
    </source>
</reference>
<proteinExistence type="predicted"/>
<keyword evidence="2" id="KW-1185">Reference proteome</keyword>